<evidence type="ECO:0008006" key="3">
    <source>
        <dbReference type="Google" id="ProtNLM"/>
    </source>
</evidence>
<keyword evidence="2" id="KW-1185">Reference proteome</keyword>
<evidence type="ECO:0000313" key="1">
    <source>
        <dbReference type="EMBL" id="KAK2553165.1"/>
    </source>
</evidence>
<reference evidence="1" key="1">
    <citation type="journal article" date="2023" name="G3 (Bethesda)">
        <title>Whole genome assembly and annotation of the endangered Caribbean coral Acropora cervicornis.</title>
        <authorList>
            <person name="Selwyn J.D."/>
            <person name="Vollmer S.V."/>
        </authorList>
    </citation>
    <scope>NUCLEOTIDE SEQUENCE</scope>
    <source>
        <strain evidence="1">K2</strain>
    </source>
</reference>
<dbReference type="AlphaFoldDB" id="A0AAD9Q2H9"/>
<evidence type="ECO:0000313" key="2">
    <source>
        <dbReference type="Proteomes" id="UP001249851"/>
    </source>
</evidence>
<proteinExistence type="predicted"/>
<sequence>MSSVINECAVSELLTQDPLSSHHRIGSHETTVDMIFILRQLQEKAIEQQRPLYIVFIEFSKDFDAVDRKTLWKVLEAYGTPKKLIDIIKLLHEGMDAKVVIGGDTSDASPVNNGVKRVVSYPTLFTLYVAVVLEIMNSNLYYMKKCTSRPVQMENVSI</sequence>
<dbReference type="PANTHER" id="PTHR47027:SF20">
    <property type="entry name" value="REVERSE TRANSCRIPTASE-LIKE PROTEIN WITH RNA-DIRECTED DNA POLYMERASE DOMAIN"/>
    <property type="match status" value="1"/>
</dbReference>
<gene>
    <name evidence="1" type="ORF">P5673_025622</name>
</gene>
<dbReference type="PANTHER" id="PTHR47027">
    <property type="entry name" value="REVERSE TRANSCRIPTASE DOMAIN-CONTAINING PROTEIN"/>
    <property type="match status" value="1"/>
</dbReference>
<dbReference type="EMBL" id="JARQWQ010000080">
    <property type="protein sequence ID" value="KAK2553165.1"/>
    <property type="molecule type" value="Genomic_DNA"/>
</dbReference>
<organism evidence="1 2">
    <name type="scientific">Acropora cervicornis</name>
    <name type="common">Staghorn coral</name>
    <dbReference type="NCBI Taxonomy" id="6130"/>
    <lineage>
        <taxon>Eukaryota</taxon>
        <taxon>Metazoa</taxon>
        <taxon>Cnidaria</taxon>
        <taxon>Anthozoa</taxon>
        <taxon>Hexacorallia</taxon>
        <taxon>Scleractinia</taxon>
        <taxon>Astrocoeniina</taxon>
        <taxon>Acroporidae</taxon>
        <taxon>Acropora</taxon>
    </lineage>
</organism>
<protein>
    <recommendedName>
        <fullName evidence="3">Reverse transcriptase domain-containing protein</fullName>
    </recommendedName>
</protein>
<name>A0AAD9Q2H9_ACRCE</name>
<reference evidence="1" key="2">
    <citation type="journal article" date="2023" name="Science">
        <title>Genomic signatures of disease resistance in endangered staghorn corals.</title>
        <authorList>
            <person name="Vollmer S.V."/>
            <person name="Selwyn J.D."/>
            <person name="Despard B.A."/>
            <person name="Roesel C.L."/>
        </authorList>
    </citation>
    <scope>NUCLEOTIDE SEQUENCE</scope>
    <source>
        <strain evidence="1">K2</strain>
    </source>
</reference>
<dbReference type="Proteomes" id="UP001249851">
    <property type="component" value="Unassembled WGS sequence"/>
</dbReference>
<comment type="caution">
    <text evidence="1">The sequence shown here is derived from an EMBL/GenBank/DDBJ whole genome shotgun (WGS) entry which is preliminary data.</text>
</comment>
<accession>A0AAD9Q2H9</accession>